<dbReference type="EMBL" id="CANTFK010000905">
    <property type="protein sequence ID" value="CAI5733135.1"/>
    <property type="molecule type" value="Genomic_DNA"/>
</dbReference>
<dbReference type="Proteomes" id="UP001159659">
    <property type="component" value="Unassembled WGS sequence"/>
</dbReference>
<protein>
    <submittedName>
        <fullName evidence="2">Uncharacterized protein</fullName>
    </submittedName>
</protein>
<evidence type="ECO:0000313" key="2">
    <source>
        <dbReference type="EMBL" id="CAI5733135.1"/>
    </source>
</evidence>
<dbReference type="AlphaFoldDB" id="A0AAV0UCH2"/>
<accession>A0AAV0UCH2</accession>
<sequence>MTTPSVLRQLFSFNDETVICSSVSIEGYGTYCVKQEGPVCGATQGNCPIKGVSATKDCTTTSQTYLTGCTAPVNAQCVFRGTNNWVCVFKEDPNADGAKSEEVAQVESLSTSPDQSLQASTQSPGGSMLSGVGISLNVAVVVACCVLAFVGLVLVKKRRNRQRLDSYTLSERDISIVTL</sequence>
<reference evidence="2" key="1">
    <citation type="submission" date="2022-12" db="EMBL/GenBank/DDBJ databases">
        <authorList>
            <person name="Webb A."/>
        </authorList>
    </citation>
    <scope>NUCLEOTIDE SEQUENCE</scope>
    <source>
        <strain evidence="2">Pf2</strain>
    </source>
</reference>
<keyword evidence="1" id="KW-0812">Transmembrane</keyword>
<evidence type="ECO:0000313" key="3">
    <source>
        <dbReference type="Proteomes" id="UP001159659"/>
    </source>
</evidence>
<keyword evidence="1" id="KW-0472">Membrane</keyword>
<organism evidence="2 3">
    <name type="scientific">Peronospora farinosa</name>
    <dbReference type="NCBI Taxonomy" id="134698"/>
    <lineage>
        <taxon>Eukaryota</taxon>
        <taxon>Sar</taxon>
        <taxon>Stramenopiles</taxon>
        <taxon>Oomycota</taxon>
        <taxon>Peronosporomycetes</taxon>
        <taxon>Peronosporales</taxon>
        <taxon>Peronosporaceae</taxon>
        <taxon>Peronospora</taxon>
    </lineage>
</organism>
<comment type="caution">
    <text evidence="2">The sequence shown here is derived from an EMBL/GenBank/DDBJ whole genome shotgun (WGS) entry which is preliminary data.</text>
</comment>
<gene>
    <name evidence="2" type="ORF">PFR002_LOCUS7096</name>
</gene>
<evidence type="ECO:0000256" key="1">
    <source>
        <dbReference type="SAM" id="Phobius"/>
    </source>
</evidence>
<keyword evidence="1" id="KW-1133">Transmembrane helix</keyword>
<feature type="transmembrane region" description="Helical" evidence="1">
    <location>
        <begin position="134"/>
        <end position="155"/>
    </location>
</feature>
<name>A0AAV0UCH2_9STRA</name>
<proteinExistence type="predicted"/>